<keyword evidence="5" id="KW-1133">Transmembrane helix</keyword>
<name>A0A0R2P2J7_9ACTN</name>
<dbReference type="Gene3D" id="1.20.5.3310">
    <property type="match status" value="1"/>
</dbReference>
<evidence type="ECO:0000256" key="5">
    <source>
        <dbReference type="ARBA" id="ARBA00022989"/>
    </source>
</evidence>
<evidence type="ECO:0000256" key="4">
    <source>
        <dbReference type="ARBA" id="ARBA00022927"/>
    </source>
</evidence>
<keyword evidence="2" id="KW-0813">Transport</keyword>
<dbReference type="PRINTS" id="PR01506">
    <property type="entry name" value="TATBPROTEIN"/>
</dbReference>
<comment type="caution">
    <text evidence="8">The sequence shown here is derived from an EMBL/GenBank/DDBJ whole genome shotgun (WGS) entry which is preliminary data.</text>
</comment>
<dbReference type="Proteomes" id="UP000053349">
    <property type="component" value="Unassembled WGS sequence"/>
</dbReference>
<comment type="subcellular location">
    <subcellularLocation>
        <location evidence="1">Membrane</location>
        <topology evidence="1">Single-pass membrane protein</topology>
    </subcellularLocation>
</comment>
<dbReference type="Pfam" id="PF02416">
    <property type="entry name" value="TatA_B_E"/>
    <property type="match status" value="1"/>
</dbReference>
<protein>
    <submittedName>
        <fullName evidence="8">Sec-independent protein secretion pathway component</fullName>
    </submittedName>
</protein>
<dbReference type="AlphaFoldDB" id="A0A0R2P2J7"/>
<reference evidence="8 9" key="1">
    <citation type="submission" date="2015-10" db="EMBL/GenBank/DDBJ databases">
        <title>Metagenome-Assembled Genomes uncover a global brackish microbiome.</title>
        <authorList>
            <person name="Hugerth L.W."/>
            <person name="Larsson J."/>
            <person name="Alneberg J."/>
            <person name="Lindh M.V."/>
            <person name="Legrand C."/>
            <person name="Pinhassi J."/>
            <person name="Andersson A.F."/>
        </authorList>
    </citation>
    <scope>NUCLEOTIDE SEQUENCE [LARGE SCALE GENOMIC DNA]</scope>
    <source>
        <strain evidence="8">BACL2 MAG-121001-bin67</strain>
    </source>
</reference>
<dbReference type="InterPro" id="IPR003369">
    <property type="entry name" value="TatA/B/E"/>
</dbReference>
<evidence type="ECO:0000256" key="1">
    <source>
        <dbReference type="ARBA" id="ARBA00004167"/>
    </source>
</evidence>
<evidence type="ECO:0000256" key="7">
    <source>
        <dbReference type="ARBA" id="ARBA00023136"/>
    </source>
</evidence>
<gene>
    <name evidence="8" type="ORF">ABR64_06070</name>
</gene>
<feature type="non-terminal residue" evidence="8">
    <location>
        <position position="67"/>
    </location>
</feature>
<keyword evidence="6" id="KW-0811">Translocation</keyword>
<keyword evidence="7" id="KW-0472">Membrane</keyword>
<dbReference type="EMBL" id="LIAW01000118">
    <property type="protein sequence ID" value="KRO32328.1"/>
    <property type="molecule type" value="Genomic_DNA"/>
</dbReference>
<evidence type="ECO:0000256" key="2">
    <source>
        <dbReference type="ARBA" id="ARBA00022448"/>
    </source>
</evidence>
<evidence type="ECO:0000313" key="8">
    <source>
        <dbReference type="EMBL" id="KRO32328.1"/>
    </source>
</evidence>
<keyword evidence="4" id="KW-0653">Protein transport</keyword>
<evidence type="ECO:0000256" key="3">
    <source>
        <dbReference type="ARBA" id="ARBA00022692"/>
    </source>
</evidence>
<sequence length="67" mass="7432">MFGIGMGEFLGLVILGLFLVGPDKLPEAAKDFARFIHKVRNFTTYASRELKENLGPGFEDLQVSDLT</sequence>
<keyword evidence="3" id="KW-0812">Transmembrane</keyword>
<organism evidence="8 9">
    <name type="scientific">Actinobacteria bacterium BACL2 MAG-121001-bin67</name>
    <dbReference type="NCBI Taxonomy" id="1655572"/>
    <lineage>
        <taxon>Bacteria</taxon>
        <taxon>Bacillati</taxon>
        <taxon>Actinomycetota</taxon>
        <taxon>Actinomycetes</taxon>
        <taxon>Actinomycetes incertae sedis</taxon>
        <taxon>ac1 cluster</taxon>
    </lineage>
</organism>
<evidence type="ECO:0000313" key="9">
    <source>
        <dbReference type="Proteomes" id="UP000053349"/>
    </source>
</evidence>
<accession>A0A0R2P2J7</accession>
<proteinExistence type="predicted"/>
<evidence type="ECO:0000256" key="6">
    <source>
        <dbReference type="ARBA" id="ARBA00023010"/>
    </source>
</evidence>